<dbReference type="Proteomes" id="UP000019335">
    <property type="component" value="Chromosome 19"/>
</dbReference>
<feature type="compositionally biased region" description="Low complexity" evidence="1">
    <location>
        <begin position="80"/>
        <end position="93"/>
    </location>
</feature>
<sequence>MPRGRLLVAVTHSNQRLLARGGETGGGTGGRNGPGAVTPGGDETVDGLDQKIRVPAVQRSERHVVPCAWVENDGEVVQEPLGPLNSNLNSNGGANEKRTRRLPLKGGRLAE</sequence>
<name>W7THA0_9STRA</name>
<accession>W7THA0</accession>
<dbReference type="AlphaFoldDB" id="W7THA0"/>
<reference evidence="2 3" key="1">
    <citation type="journal article" date="2014" name="Mol. Plant">
        <title>Chromosome Scale Genome Assembly and Transcriptome Profiling of Nannochloropsis gaditana in Nitrogen Depletion.</title>
        <authorList>
            <person name="Corteggiani Carpinelli E."/>
            <person name="Telatin A."/>
            <person name="Vitulo N."/>
            <person name="Forcato C."/>
            <person name="D'Angelo M."/>
            <person name="Schiavon R."/>
            <person name="Vezzi A."/>
            <person name="Giacometti G.M."/>
            <person name="Morosinotto T."/>
            <person name="Valle G."/>
        </authorList>
    </citation>
    <scope>NUCLEOTIDE SEQUENCE [LARGE SCALE GENOMIC DNA]</scope>
    <source>
        <strain evidence="2 3">B-31</strain>
    </source>
</reference>
<evidence type="ECO:0000313" key="2">
    <source>
        <dbReference type="EMBL" id="EWM22918.1"/>
    </source>
</evidence>
<evidence type="ECO:0000256" key="1">
    <source>
        <dbReference type="SAM" id="MobiDB-lite"/>
    </source>
</evidence>
<organism evidence="2 3">
    <name type="scientific">Nannochloropsis gaditana</name>
    <dbReference type="NCBI Taxonomy" id="72520"/>
    <lineage>
        <taxon>Eukaryota</taxon>
        <taxon>Sar</taxon>
        <taxon>Stramenopiles</taxon>
        <taxon>Ochrophyta</taxon>
        <taxon>Eustigmatophyceae</taxon>
        <taxon>Eustigmatales</taxon>
        <taxon>Monodopsidaceae</taxon>
        <taxon>Nannochloropsis</taxon>
    </lineage>
</organism>
<gene>
    <name evidence="2" type="ORF">Naga_101679g1</name>
</gene>
<proteinExistence type="predicted"/>
<dbReference type="EMBL" id="AZIL01002003">
    <property type="protein sequence ID" value="EWM22918.1"/>
    <property type="molecule type" value="Genomic_DNA"/>
</dbReference>
<evidence type="ECO:0000313" key="3">
    <source>
        <dbReference type="Proteomes" id="UP000019335"/>
    </source>
</evidence>
<feature type="compositionally biased region" description="Gly residues" evidence="1">
    <location>
        <begin position="22"/>
        <end position="33"/>
    </location>
</feature>
<protein>
    <submittedName>
        <fullName evidence="2">Uncharacterized protein</fullName>
    </submittedName>
</protein>
<comment type="caution">
    <text evidence="2">The sequence shown here is derived from an EMBL/GenBank/DDBJ whole genome shotgun (WGS) entry which is preliminary data.</text>
</comment>
<feature type="region of interest" description="Disordered" evidence="1">
    <location>
        <begin position="80"/>
        <end position="111"/>
    </location>
</feature>
<feature type="region of interest" description="Disordered" evidence="1">
    <location>
        <begin position="18"/>
        <end position="46"/>
    </location>
</feature>
<keyword evidence="3" id="KW-1185">Reference proteome</keyword>